<dbReference type="AlphaFoldDB" id="A0A232EHY6"/>
<gene>
    <name evidence="1" type="ORF">TSAR_009785</name>
</gene>
<comment type="caution">
    <text evidence="1">The sequence shown here is derived from an EMBL/GenBank/DDBJ whole genome shotgun (WGS) entry which is preliminary data.</text>
</comment>
<evidence type="ECO:0000313" key="1">
    <source>
        <dbReference type="EMBL" id="OXU17928.1"/>
    </source>
</evidence>
<sequence length="206" mass="22978">MRNSPIYPCYSGISKALTECLPNGYDIFESVKDLIDLTLSATVAFDSFSGHKNVYQKFCPMGKTFAFLMKLHVIRTLSDGKCLNVIVGNRATSRCPICKITSHQFGEFGNNFTSVAESLKLGWAGHVARIGDDRMAARVMKGRPMVTRPLGRPRRRWEDNVKADLVEIARVGVDWRGASWVGLTQDRAAWKACVDEAMNFRVPNAT</sequence>
<dbReference type="Proteomes" id="UP000215335">
    <property type="component" value="Unassembled WGS sequence"/>
</dbReference>
<name>A0A232EHY6_9HYME</name>
<accession>A0A232EHY6</accession>
<keyword evidence="2" id="KW-1185">Reference proteome</keyword>
<proteinExistence type="predicted"/>
<protein>
    <submittedName>
        <fullName evidence="1">Uncharacterized protein</fullName>
    </submittedName>
</protein>
<organism evidence="1 2">
    <name type="scientific">Trichomalopsis sarcophagae</name>
    <dbReference type="NCBI Taxonomy" id="543379"/>
    <lineage>
        <taxon>Eukaryota</taxon>
        <taxon>Metazoa</taxon>
        <taxon>Ecdysozoa</taxon>
        <taxon>Arthropoda</taxon>
        <taxon>Hexapoda</taxon>
        <taxon>Insecta</taxon>
        <taxon>Pterygota</taxon>
        <taxon>Neoptera</taxon>
        <taxon>Endopterygota</taxon>
        <taxon>Hymenoptera</taxon>
        <taxon>Apocrita</taxon>
        <taxon>Proctotrupomorpha</taxon>
        <taxon>Chalcidoidea</taxon>
        <taxon>Pteromalidae</taxon>
        <taxon>Pteromalinae</taxon>
        <taxon>Trichomalopsis</taxon>
    </lineage>
</organism>
<dbReference type="STRING" id="543379.A0A232EHY6"/>
<dbReference type="EMBL" id="NNAY01004421">
    <property type="protein sequence ID" value="OXU17928.1"/>
    <property type="molecule type" value="Genomic_DNA"/>
</dbReference>
<reference evidence="1 2" key="1">
    <citation type="journal article" date="2017" name="Curr. Biol.">
        <title>The Evolution of Venom by Co-option of Single-Copy Genes.</title>
        <authorList>
            <person name="Martinson E.O."/>
            <person name="Mrinalini"/>
            <person name="Kelkar Y.D."/>
            <person name="Chang C.H."/>
            <person name="Werren J.H."/>
        </authorList>
    </citation>
    <scope>NUCLEOTIDE SEQUENCE [LARGE SCALE GENOMIC DNA]</scope>
    <source>
        <strain evidence="1 2">Alberta</strain>
        <tissue evidence="1">Whole body</tissue>
    </source>
</reference>
<evidence type="ECO:0000313" key="2">
    <source>
        <dbReference type="Proteomes" id="UP000215335"/>
    </source>
</evidence>